<keyword evidence="2" id="KW-1185">Reference proteome</keyword>
<organism evidence="1 2">
    <name type="scientific">Paraglomus brasilianum</name>
    <dbReference type="NCBI Taxonomy" id="144538"/>
    <lineage>
        <taxon>Eukaryota</taxon>
        <taxon>Fungi</taxon>
        <taxon>Fungi incertae sedis</taxon>
        <taxon>Mucoromycota</taxon>
        <taxon>Glomeromycotina</taxon>
        <taxon>Glomeromycetes</taxon>
        <taxon>Paraglomerales</taxon>
        <taxon>Paraglomeraceae</taxon>
        <taxon>Paraglomus</taxon>
    </lineage>
</organism>
<name>A0A9N9E8Z6_9GLOM</name>
<dbReference type="Proteomes" id="UP000789739">
    <property type="component" value="Unassembled WGS sequence"/>
</dbReference>
<gene>
    <name evidence="1" type="ORF">PBRASI_LOCUS11154</name>
</gene>
<feature type="non-terminal residue" evidence="1">
    <location>
        <position position="123"/>
    </location>
</feature>
<protein>
    <submittedName>
        <fullName evidence="1">2576_t:CDS:1</fullName>
    </submittedName>
</protein>
<dbReference type="OrthoDB" id="2361824at2759"/>
<dbReference type="AlphaFoldDB" id="A0A9N9E8Z6"/>
<proteinExistence type="predicted"/>
<evidence type="ECO:0000313" key="1">
    <source>
        <dbReference type="EMBL" id="CAG8668111.1"/>
    </source>
</evidence>
<comment type="caution">
    <text evidence="1">The sequence shown here is derived from an EMBL/GenBank/DDBJ whole genome shotgun (WGS) entry which is preliminary data.</text>
</comment>
<accession>A0A9N9E8Z6</accession>
<evidence type="ECO:0000313" key="2">
    <source>
        <dbReference type="Proteomes" id="UP000789739"/>
    </source>
</evidence>
<sequence>QTDQTTTTGSNRPRYIPKEVFELLLAAYEMQLERLIKPVQMHFLQEWEPLIQSNFILLHRVFSANSAFKELFVYCSETLLDDPVILFKTGDYLTADEDALISVFERNDLLMDEGNIWNHIICG</sequence>
<feature type="non-terminal residue" evidence="1">
    <location>
        <position position="1"/>
    </location>
</feature>
<dbReference type="EMBL" id="CAJVPI010004494">
    <property type="protein sequence ID" value="CAG8668111.1"/>
    <property type="molecule type" value="Genomic_DNA"/>
</dbReference>
<reference evidence="1" key="1">
    <citation type="submission" date="2021-06" db="EMBL/GenBank/DDBJ databases">
        <authorList>
            <person name="Kallberg Y."/>
            <person name="Tangrot J."/>
            <person name="Rosling A."/>
        </authorList>
    </citation>
    <scope>NUCLEOTIDE SEQUENCE</scope>
    <source>
        <strain evidence="1">BR232B</strain>
    </source>
</reference>